<dbReference type="Gene3D" id="3.90.25.10">
    <property type="entry name" value="UDP-galactose 4-epimerase, domain 1"/>
    <property type="match status" value="1"/>
</dbReference>
<evidence type="ECO:0000259" key="1">
    <source>
        <dbReference type="Pfam" id="PF05368"/>
    </source>
</evidence>
<keyword evidence="3" id="KW-1185">Reference proteome</keyword>
<name>A0ABD1MJN1_9FABA</name>
<protein>
    <recommendedName>
        <fullName evidence="1">NmrA-like domain-containing protein</fullName>
    </recommendedName>
</protein>
<evidence type="ECO:0000313" key="3">
    <source>
        <dbReference type="Proteomes" id="UP001603857"/>
    </source>
</evidence>
<dbReference type="PANTHER" id="PTHR43349">
    <property type="entry name" value="PINORESINOL REDUCTASE-RELATED"/>
    <property type="match status" value="1"/>
</dbReference>
<dbReference type="Pfam" id="PF05368">
    <property type="entry name" value="NmrA"/>
    <property type="match status" value="1"/>
</dbReference>
<dbReference type="GO" id="GO:0009807">
    <property type="term" value="P:lignan biosynthetic process"/>
    <property type="evidence" value="ECO:0007669"/>
    <property type="project" value="UniProtKB-ARBA"/>
</dbReference>
<dbReference type="PANTHER" id="PTHR43349:SF53">
    <property type="entry name" value="ISOFLAVONE REDUCTASE"/>
    <property type="match status" value="1"/>
</dbReference>
<accession>A0ABD1MJN1</accession>
<dbReference type="AlphaFoldDB" id="A0ABD1MJN1"/>
<organism evidence="2 3">
    <name type="scientific">Flemingia macrophylla</name>
    <dbReference type="NCBI Taxonomy" id="520843"/>
    <lineage>
        <taxon>Eukaryota</taxon>
        <taxon>Viridiplantae</taxon>
        <taxon>Streptophyta</taxon>
        <taxon>Embryophyta</taxon>
        <taxon>Tracheophyta</taxon>
        <taxon>Spermatophyta</taxon>
        <taxon>Magnoliopsida</taxon>
        <taxon>eudicotyledons</taxon>
        <taxon>Gunneridae</taxon>
        <taxon>Pentapetalae</taxon>
        <taxon>rosids</taxon>
        <taxon>fabids</taxon>
        <taxon>Fabales</taxon>
        <taxon>Fabaceae</taxon>
        <taxon>Papilionoideae</taxon>
        <taxon>50 kb inversion clade</taxon>
        <taxon>NPAAA clade</taxon>
        <taxon>indigoferoid/millettioid clade</taxon>
        <taxon>Phaseoleae</taxon>
        <taxon>Flemingia</taxon>
    </lineage>
</organism>
<dbReference type="EMBL" id="JBGMDY010000004">
    <property type="protein sequence ID" value="KAL2336009.1"/>
    <property type="molecule type" value="Genomic_DNA"/>
</dbReference>
<sequence>MGLRDMQIMQPRLPIHFSQDTQLSLRDWSSPLWSCRPNFVSCDDLLEEEHQENGREHSDTDVTPGIHLGFNEIFSDGTGGVTYTIEVENDPNALNKSVHVRLPANYLTFGEIISLWEKKIGKTLEKTYVTEEQVLKDIKGQ</sequence>
<gene>
    <name evidence="2" type="ORF">Fmac_010455</name>
</gene>
<dbReference type="SUPFAM" id="SSF51735">
    <property type="entry name" value="NAD(P)-binding Rossmann-fold domains"/>
    <property type="match status" value="1"/>
</dbReference>
<dbReference type="InterPro" id="IPR036291">
    <property type="entry name" value="NAD(P)-bd_dom_sf"/>
</dbReference>
<reference evidence="2 3" key="1">
    <citation type="submission" date="2024-08" db="EMBL/GenBank/DDBJ databases">
        <title>Insights into the chromosomal genome structure of Flemingia macrophylla.</title>
        <authorList>
            <person name="Ding Y."/>
            <person name="Zhao Y."/>
            <person name="Bi W."/>
            <person name="Wu M."/>
            <person name="Zhao G."/>
            <person name="Gong Y."/>
            <person name="Li W."/>
            <person name="Zhang P."/>
        </authorList>
    </citation>
    <scope>NUCLEOTIDE SEQUENCE [LARGE SCALE GENOMIC DNA]</scope>
    <source>
        <strain evidence="2">DYQJB</strain>
        <tissue evidence="2">Leaf</tissue>
    </source>
</reference>
<dbReference type="InterPro" id="IPR050608">
    <property type="entry name" value="NmrA-type/Isoflavone_red_sf"/>
</dbReference>
<comment type="caution">
    <text evidence="2">The sequence shown here is derived from an EMBL/GenBank/DDBJ whole genome shotgun (WGS) entry which is preliminary data.</text>
</comment>
<proteinExistence type="predicted"/>
<dbReference type="InterPro" id="IPR008030">
    <property type="entry name" value="NmrA-like"/>
</dbReference>
<feature type="domain" description="NmrA-like" evidence="1">
    <location>
        <begin position="82"/>
        <end position="138"/>
    </location>
</feature>
<evidence type="ECO:0000313" key="2">
    <source>
        <dbReference type="EMBL" id="KAL2336009.1"/>
    </source>
</evidence>
<dbReference type="Proteomes" id="UP001603857">
    <property type="component" value="Unassembled WGS sequence"/>
</dbReference>